<dbReference type="RefSeq" id="WP_013055361.1">
    <property type="nucleotide sequence ID" value="NZ_BCVB01000007.1"/>
</dbReference>
<protein>
    <recommendedName>
        <fullName evidence="3">DUF2777 domain-containing protein</fullName>
    </recommendedName>
</protein>
<evidence type="ECO:0000313" key="2">
    <source>
        <dbReference type="Proteomes" id="UP000031829"/>
    </source>
</evidence>
<dbReference type="Proteomes" id="UP000031829">
    <property type="component" value="Chromosome"/>
</dbReference>
<gene>
    <name evidence="1" type="ORF">BG04_2944</name>
</gene>
<reference evidence="1 2" key="1">
    <citation type="journal article" date="2015" name="Genome Announc.">
        <title>Complete genome sequences for 35 biothreat assay-relevant bacillus species.</title>
        <authorList>
            <person name="Johnson S.L."/>
            <person name="Daligault H.E."/>
            <person name="Davenport K.W."/>
            <person name="Jaissle J."/>
            <person name="Frey K.G."/>
            <person name="Ladner J.T."/>
            <person name="Broomall S.M."/>
            <person name="Bishop-Lilly K.A."/>
            <person name="Bruce D.C."/>
            <person name="Gibbons H.S."/>
            <person name="Coyne S.R."/>
            <person name="Lo C.C."/>
            <person name="Meincke L."/>
            <person name="Munk A.C."/>
            <person name="Koroleva G.I."/>
            <person name="Rosenzweig C.N."/>
            <person name="Palacios G.F."/>
            <person name="Redden C.L."/>
            <person name="Minogue T.D."/>
            <person name="Chain P.S."/>
        </authorList>
    </citation>
    <scope>NUCLEOTIDE SEQUENCE [LARGE SCALE GENOMIC DNA]</scope>
    <source>
        <strain evidence="2">ATCC 14581 / DSM 32 / JCM 2506 / NBRC 15308 / NCIMB 9376 / NCTC 10342 / NRRL B-14308 / VKM B-512</strain>
    </source>
</reference>
<dbReference type="InterPro" id="IPR024488">
    <property type="entry name" value="DUF2777"/>
</dbReference>
<name>A0A0B6ATM9_PRIM2</name>
<proteinExistence type="predicted"/>
<sequence length="186" mass="21900">MNHYSKQQALNNQPRSFVIGTVECVDSQWIFFEDESDEASMLHEVMDDTLELLIDTRWEKAIMVDDRQIKLHDGTYLLRNGDKLRLTKKLPYAYEQLLQSLPKETFLSFTQHLNSLKFSLYDCIYCHNTLCFLPTDGDTKGANFIIYDNEEKICAVQHLFERGTHHLDRFEYTVNDGERSMNLFLD</sequence>
<dbReference type="AlphaFoldDB" id="A0A0B6ATM9"/>
<organism evidence="1 2">
    <name type="scientific">Priestia megaterium (strain ATCC 14581 / DSM 32 / CCUG 1817 / JCM 2506 / NBRC 15308 / NCIMB 9376 / NCTC 10342 / NRRL B-14308 / VKM B-512 / Ford 19)</name>
    <name type="common">Bacillus megaterium</name>
    <dbReference type="NCBI Taxonomy" id="1348623"/>
    <lineage>
        <taxon>Bacteria</taxon>
        <taxon>Bacillati</taxon>
        <taxon>Bacillota</taxon>
        <taxon>Bacilli</taxon>
        <taxon>Bacillales</taxon>
        <taxon>Bacillaceae</taxon>
        <taxon>Priestia</taxon>
    </lineage>
</organism>
<dbReference type="KEGG" id="bmeg:BG04_2944"/>
<evidence type="ECO:0000313" key="1">
    <source>
        <dbReference type="EMBL" id="AJI24038.1"/>
    </source>
</evidence>
<evidence type="ECO:0008006" key="3">
    <source>
        <dbReference type="Google" id="ProtNLM"/>
    </source>
</evidence>
<dbReference type="EMBL" id="CP009920">
    <property type="protein sequence ID" value="AJI24038.1"/>
    <property type="molecule type" value="Genomic_DNA"/>
</dbReference>
<dbReference type="GeneID" id="93641010"/>
<accession>A0A0B6ATM9</accession>
<dbReference type="Pfam" id="PF10949">
    <property type="entry name" value="DUF2777"/>
    <property type="match status" value="1"/>
</dbReference>
<dbReference type="HOGENOM" id="CLU_127026_0_0_9"/>